<dbReference type="EMBL" id="CP000301">
    <property type="protein sequence ID" value="ABD86900.1"/>
    <property type="molecule type" value="Genomic_DNA"/>
</dbReference>
<reference evidence="2" key="1">
    <citation type="submission" date="2006-03" db="EMBL/GenBank/DDBJ databases">
        <title>Complete sequence of Rhodopseudomonas palustris BisB18.</title>
        <authorList>
            <consortium name="US DOE Joint Genome Institute"/>
            <person name="Copeland A."/>
            <person name="Lucas S."/>
            <person name="Lapidus A."/>
            <person name="Barry K."/>
            <person name="Detter J.C."/>
            <person name="Glavina del Rio T."/>
            <person name="Hammon N."/>
            <person name="Israni S."/>
            <person name="Dalin E."/>
            <person name="Tice H."/>
            <person name="Pitluck S."/>
            <person name="Chain P."/>
            <person name="Malfatti S."/>
            <person name="Shin M."/>
            <person name="Vergez L."/>
            <person name="Schmutz J."/>
            <person name="Larimer F."/>
            <person name="Land M."/>
            <person name="Hauser L."/>
            <person name="Pelletier D.A."/>
            <person name="Kyrpides N."/>
            <person name="Anderson I."/>
            <person name="Oda Y."/>
            <person name="Harwood C.S."/>
            <person name="Richardson P."/>
        </authorList>
    </citation>
    <scope>NUCLEOTIDE SEQUENCE [LARGE SCALE GENOMIC DNA]</scope>
    <source>
        <strain evidence="2">BisB18</strain>
    </source>
</reference>
<gene>
    <name evidence="2" type="ordered locus">RPC_1338</name>
</gene>
<organism evidence="2">
    <name type="scientific">Rhodopseudomonas palustris (strain BisB18)</name>
    <dbReference type="NCBI Taxonomy" id="316056"/>
    <lineage>
        <taxon>Bacteria</taxon>
        <taxon>Pseudomonadati</taxon>
        <taxon>Pseudomonadota</taxon>
        <taxon>Alphaproteobacteria</taxon>
        <taxon>Hyphomicrobiales</taxon>
        <taxon>Nitrobacteraceae</taxon>
        <taxon>Rhodopseudomonas</taxon>
    </lineage>
</organism>
<sequence>MTNSQRELSTGPLAALATNKKDDHGTKKLARRPVRSCSNNAIDQRQGREKFPQSGEFLENKFRSGRAGFRPAKRSRASSAERGGADVSLHPAINSRQYC</sequence>
<evidence type="ECO:0000313" key="2">
    <source>
        <dbReference type="EMBL" id="ABD86900.1"/>
    </source>
</evidence>
<accession>Q219N6</accession>
<feature type="region of interest" description="Disordered" evidence="1">
    <location>
        <begin position="1"/>
        <end position="99"/>
    </location>
</feature>
<proteinExistence type="predicted"/>
<dbReference type="KEGG" id="rpc:RPC_1338"/>
<evidence type="ECO:0000256" key="1">
    <source>
        <dbReference type="SAM" id="MobiDB-lite"/>
    </source>
</evidence>
<dbReference type="AlphaFoldDB" id="Q219N6"/>
<dbReference type="HOGENOM" id="CLU_2318290_0_0_5"/>
<name>Q219N6_RHOPB</name>
<protein>
    <submittedName>
        <fullName evidence="2">Uncharacterized protein</fullName>
    </submittedName>
</protein>